<dbReference type="EMBL" id="BK016202">
    <property type="protein sequence ID" value="DAG02058.1"/>
    <property type="molecule type" value="Genomic_DNA"/>
</dbReference>
<protein>
    <submittedName>
        <fullName evidence="1">Uncharacterized protein</fullName>
    </submittedName>
</protein>
<sequence>MVTGTLTTLKKRIYIALNSKKARTSFVLARA</sequence>
<reference evidence="1" key="1">
    <citation type="journal article" date="2021" name="Proc. Natl. Acad. Sci. U.S.A.">
        <title>A Catalog of Tens of Thousands of Viruses from Human Metagenomes Reveals Hidden Associations with Chronic Diseases.</title>
        <authorList>
            <person name="Tisza M.J."/>
            <person name="Buck C.B."/>
        </authorList>
    </citation>
    <scope>NUCLEOTIDE SEQUENCE</scope>
    <source>
        <strain evidence="1">Ctg4a4</strain>
    </source>
</reference>
<proteinExistence type="predicted"/>
<name>A0A8S5V5M4_9CAUD</name>
<accession>A0A8S5V5M4</accession>
<organism evidence="1">
    <name type="scientific">Siphoviridae sp. ctg4a4</name>
    <dbReference type="NCBI Taxonomy" id="2825602"/>
    <lineage>
        <taxon>Viruses</taxon>
        <taxon>Duplodnaviria</taxon>
        <taxon>Heunggongvirae</taxon>
        <taxon>Uroviricota</taxon>
        <taxon>Caudoviricetes</taxon>
    </lineage>
</organism>
<evidence type="ECO:0000313" key="1">
    <source>
        <dbReference type="EMBL" id="DAG02058.1"/>
    </source>
</evidence>